<feature type="non-terminal residue" evidence="9">
    <location>
        <position position="1"/>
    </location>
</feature>
<evidence type="ECO:0000256" key="7">
    <source>
        <dbReference type="SAM" id="SignalP"/>
    </source>
</evidence>
<dbReference type="InterPro" id="IPR003495">
    <property type="entry name" value="CobW/HypB/UreG_nucleotide-bd"/>
</dbReference>
<proteinExistence type="inferred from homology"/>
<name>A0ABP0RJJ8_9DINO</name>
<feature type="compositionally biased region" description="Basic and acidic residues" evidence="6">
    <location>
        <begin position="368"/>
        <end position="377"/>
    </location>
</feature>
<feature type="region of interest" description="Disordered" evidence="6">
    <location>
        <begin position="256"/>
        <end position="276"/>
    </location>
</feature>
<dbReference type="InterPro" id="IPR025677">
    <property type="entry name" value="OST-HTH-assoc_dom"/>
</dbReference>
<dbReference type="Pfam" id="PF12872">
    <property type="entry name" value="OST-HTH"/>
    <property type="match status" value="1"/>
</dbReference>
<dbReference type="PANTHER" id="PTHR13748:SF70">
    <property type="entry name" value="COBW_HYPB_UREG NUCLEOTIDE-BINDING DOMAIN-CONTAINING PROTEIN"/>
    <property type="match status" value="1"/>
</dbReference>
<dbReference type="SUPFAM" id="SSF90002">
    <property type="entry name" value="Hypothetical protein YjiA, C-terminal domain"/>
    <property type="match status" value="1"/>
</dbReference>
<dbReference type="SUPFAM" id="SSF52540">
    <property type="entry name" value="P-loop containing nucleoside triphosphate hydrolases"/>
    <property type="match status" value="1"/>
</dbReference>
<gene>
    <name evidence="9" type="ORF">CCMP2556_LOCUS47410</name>
</gene>
<evidence type="ECO:0000256" key="3">
    <source>
        <dbReference type="ARBA" id="ARBA00023186"/>
    </source>
</evidence>
<feature type="compositionally biased region" description="Basic and acidic residues" evidence="6">
    <location>
        <begin position="1235"/>
        <end position="1244"/>
    </location>
</feature>
<feature type="region of interest" description="Disordered" evidence="6">
    <location>
        <begin position="368"/>
        <end position="388"/>
    </location>
</feature>
<dbReference type="InterPro" id="IPR027417">
    <property type="entry name" value="P-loop_NTPase"/>
</dbReference>
<keyword evidence="10" id="KW-1185">Reference proteome</keyword>
<keyword evidence="7" id="KW-0732">Signal</keyword>
<dbReference type="Gene3D" id="3.40.50.300">
    <property type="entry name" value="P-loop containing nucleotide triphosphate hydrolases"/>
    <property type="match status" value="1"/>
</dbReference>
<keyword evidence="1" id="KW-0547">Nucleotide-binding</keyword>
<feature type="region of interest" description="Disordered" evidence="6">
    <location>
        <begin position="1330"/>
        <end position="1359"/>
    </location>
</feature>
<dbReference type="Proteomes" id="UP001642484">
    <property type="component" value="Unassembled WGS sequence"/>
</dbReference>
<evidence type="ECO:0000259" key="8">
    <source>
        <dbReference type="PROSITE" id="PS51644"/>
    </source>
</evidence>
<comment type="caution">
    <text evidence="9">The sequence shown here is derived from an EMBL/GenBank/DDBJ whole genome shotgun (WGS) entry which is preliminary data.</text>
</comment>
<dbReference type="InterPro" id="IPR011629">
    <property type="entry name" value="CobW-like_C"/>
</dbReference>
<dbReference type="Pfam" id="PF02492">
    <property type="entry name" value="cobW"/>
    <property type="match status" value="1"/>
</dbReference>
<organism evidence="9 10">
    <name type="scientific">Durusdinium trenchii</name>
    <dbReference type="NCBI Taxonomy" id="1381693"/>
    <lineage>
        <taxon>Eukaryota</taxon>
        <taxon>Sar</taxon>
        <taxon>Alveolata</taxon>
        <taxon>Dinophyceae</taxon>
        <taxon>Suessiales</taxon>
        <taxon>Symbiodiniaceae</taxon>
        <taxon>Durusdinium</taxon>
    </lineage>
</organism>
<dbReference type="EMBL" id="CAXAMN010026040">
    <property type="protein sequence ID" value="CAK9100294.1"/>
    <property type="molecule type" value="Genomic_DNA"/>
</dbReference>
<evidence type="ECO:0000256" key="6">
    <source>
        <dbReference type="SAM" id="MobiDB-lite"/>
    </source>
</evidence>
<feature type="region of interest" description="Disordered" evidence="6">
    <location>
        <begin position="1216"/>
        <end position="1261"/>
    </location>
</feature>
<evidence type="ECO:0000256" key="1">
    <source>
        <dbReference type="ARBA" id="ARBA00022741"/>
    </source>
</evidence>
<dbReference type="Pfam" id="PF07683">
    <property type="entry name" value="CobW_C"/>
    <property type="match status" value="1"/>
</dbReference>
<evidence type="ECO:0000256" key="2">
    <source>
        <dbReference type="ARBA" id="ARBA00022801"/>
    </source>
</evidence>
<feature type="region of interest" description="Disordered" evidence="6">
    <location>
        <begin position="793"/>
        <end position="819"/>
    </location>
</feature>
<feature type="domain" description="HTH OST-type" evidence="8">
    <location>
        <begin position="1031"/>
        <end position="1114"/>
    </location>
</feature>
<dbReference type="CDD" id="cd08824">
    <property type="entry name" value="LOTUS"/>
    <property type="match status" value="1"/>
</dbReference>
<reference evidence="9 10" key="1">
    <citation type="submission" date="2024-02" db="EMBL/GenBank/DDBJ databases">
        <authorList>
            <person name="Chen Y."/>
            <person name="Shah S."/>
            <person name="Dougan E. K."/>
            <person name="Thang M."/>
            <person name="Chan C."/>
        </authorList>
    </citation>
    <scope>NUCLEOTIDE SEQUENCE [LARGE SCALE GENOMIC DNA]</scope>
</reference>
<evidence type="ECO:0000256" key="4">
    <source>
        <dbReference type="ARBA" id="ARBA00034320"/>
    </source>
</evidence>
<feature type="signal peptide" evidence="7">
    <location>
        <begin position="1"/>
        <end position="28"/>
    </location>
</feature>
<comment type="similarity">
    <text evidence="4">Belongs to the SIMIBI class G3E GTPase family. ZNG1 subfamily.</text>
</comment>
<accession>A0ABP0RJJ8</accession>
<evidence type="ECO:0000313" key="10">
    <source>
        <dbReference type="Proteomes" id="UP001642484"/>
    </source>
</evidence>
<dbReference type="PROSITE" id="PS51644">
    <property type="entry name" value="HTH_OST"/>
    <property type="match status" value="1"/>
</dbReference>
<dbReference type="PANTHER" id="PTHR13748">
    <property type="entry name" value="COBW-RELATED"/>
    <property type="match status" value="1"/>
</dbReference>
<dbReference type="Pfam" id="PF14418">
    <property type="entry name" value="OHA"/>
    <property type="match status" value="1"/>
</dbReference>
<feature type="chain" id="PRO_5045162478" description="HTH OST-type domain-containing protein" evidence="7">
    <location>
        <begin position="29"/>
        <end position="1359"/>
    </location>
</feature>
<dbReference type="CDD" id="cd03112">
    <property type="entry name" value="CobW-like"/>
    <property type="match status" value="1"/>
</dbReference>
<comment type="catalytic activity">
    <reaction evidence="5">
        <text>GTP + H2O = GDP + phosphate + H(+)</text>
        <dbReference type="Rhea" id="RHEA:19669"/>
        <dbReference type="ChEBI" id="CHEBI:15377"/>
        <dbReference type="ChEBI" id="CHEBI:15378"/>
        <dbReference type="ChEBI" id="CHEBI:37565"/>
        <dbReference type="ChEBI" id="CHEBI:43474"/>
        <dbReference type="ChEBI" id="CHEBI:58189"/>
    </reaction>
    <physiologicalReaction direction="left-to-right" evidence="5">
        <dbReference type="Rhea" id="RHEA:19670"/>
    </physiologicalReaction>
</comment>
<feature type="compositionally biased region" description="Basic and acidic residues" evidence="6">
    <location>
        <begin position="801"/>
        <end position="811"/>
    </location>
</feature>
<keyword evidence="2" id="KW-0378">Hydrolase</keyword>
<dbReference type="InterPro" id="IPR036627">
    <property type="entry name" value="CobW-likC_sf"/>
</dbReference>
<sequence length="1359" mass="149331">PGASPAICGTAWTAKLLELPLAPVTLHAAAAYAAAYAGHGGRSAGSAGSSTVAGWVKENIWEVQELPGGLMAGFIRFAPPLPSAPQLVHLAEGNAAPRLTVTELTERGMILQLHISEPLEEDLHLLYTAGTCQGRLCFARRSAAPRGAATAAADFVPRLQRPPETVLVQSWKASASSPVRHVARVARCSRRGFALSGDWSVLAALRYEALGAEVPLHAELLQQLAPLPEVRSEVQEDQRLMERQTESKLRLLASHNSGLSAPPESECEMSMSPTSSRGFISTGFQPPSPPAAPKESSAIAPARPRVVIEQPQPPRMKSEILIFVLPVDSEDEQKNHARDVCMSSFVRSQPRSLTVGSSLHKNVMEKRQKVEEGDHGHSHGYSNSHPRSRLPVTVLTGYLGAGKTTLLNYILKEQQDKKLAVIENEIGEVSIDDALVEQKHEDMAEELVLLNNGCICCTVRGDLIKTLHNIGRKYTSGQLKLDGVLIELTGMADPAPVVQTFIVDRQVQSTFMVDNVVALVDAKHGLEKLDESRGDPEKGTACAQIAFSSTVLLNKIDLVDETQLDKVTRRIKELNGAVEIIPCQQSRAPMNRLFNVGCFNLDKVLEEQYMDEAEFMQHYRPKMDKSVSNVGVRCEGQVMMFAFQQFLDRYLDEEETAKDFLRVKAVLNIAGSDRKFVLQCVHMLRNQGFTEPWGPQEKRENRIIFIGRGMQPRRRELTEGFQSCLMTKPLRFAVGTKIKAKTGEGPNGWERGVVVRQWDECNAYRLKMQGGDEVHAPMDLDCFVTKAQIMGGVRRRGGRTRRSDDAKEVARRPPPSPSVPAVLRKVSSRADDQVLQCIESLYQDKLKPFGRILRKRVAERHVEPFVAGRMELPDVDVQHLREVCEASESLLLTPEEGGDWSATFKDRSQHFVDIYSTTDDFAPSIWHAATQYFKTLPEEEALLPGGRYSCAQALLQRSLDFLEGFSLGEVCHLVQLAISKHKILGYCNGAVVPYSRSQSRVKEECAVSQQPCQAQKEDVANTKAPQLELASLTKARQCLKEILQSAELPDSTGPSMIPLSNVKRLFRSRYQTELSETSLGHSKLSELLQDERFADICEVQLQGQGYIVVQVLGDDWEEVEDLEVPRYTGSEEGLESLAVDCALTPLTPVQDDDGFPNPTEEVTPVLRTPLASPGLATPNTVSRWTVYNWGMQGHSMWGEAPPLPLGGGVGPGCSDGAGCDATDSTVDSARTGDQAARERSRSRTEPPSPAPAEHDGPEAPETPMKVELSILQRMHATVQEDEEEPRARIPFCPGEPLALEEALDLPPGLPDAAEHVKNTFIHSAVTPLVTPEPAGYRRSQSVPKAPGHRRGTVRPASGA</sequence>
<dbReference type="InterPro" id="IPR051316">
    <property type="entry name" value="Zinc-reg_GTPase_activator"/>
</dbReference>
<protein>
    <recommendedName>
        <fullName evidence="8">HTH OST-type domain-containing protein</fullName>
    </recommendedName>
</protein>
<evidence type="ECO:0000313" key="9">
    <source>
        <dbReference type="EMBL" id="CAK9100294.1"/>
    </source>
</evidence>
<dbReference type="Gene3D" id="3.30.1220.10">
    <property type="entry name" value="CobW-like, C-terminal domain"/>
    <property type="match status" value="1"/>
</dbReference>
<evidence type="ECO:0000256" key="5">
    <source>
        <dbReference type="ARBA" id="ARBA00049117"/>
    </source>
</evidence>
<dbReference type="InterPro" id="IPR025605">
    <property type="entry name" value="OST-HTH/LOTUS_dom"/>
</dbReference>
<keyword evidence="3" id="KW-0143">Chaperone</keyword>